<reference evidence="2" key="1">
    <citation type="submission" date="2023-06" db="EMBL/GenBank/DDBJ databases">
        <title>Genomic analysis of the entomopathogenic nematode Steinernema hermaphroditum.</title>
        <authorList>
            <person name="Schwarz E.M."/>
            <person name="Heppert J.K."/>
            <person name="Baniya A."/>
            <person name="Schwartz H.T."/>
            <person name="Tan C.-H."/>
            <person name="Antoshechkin I."/>
            <person name="Sternberg P.W."/>
            <person name="Goodrich-Blair H."/>
            <person name="Dillman A.R."/>
        </authorList>
    </citation>
    <scope>NUCLEOTIDE SEQUENCE</scope>
    <source>
        <strain evidence="2">PS9179</strain>
        <tissue evidence="2">Whole animal</tissue>
    </source>
</reference>
<protein>
    <submittedName>
        <fullName evidence="2">Uncharacterized protein</fullName>
    </submittedName>
</protein>
<proteinExistence type="predicted"/>
<organism evidence="2 3">
    <name type="scientific">Steinernema hermaphroditum</name>
    <dbReference type="NCBI Taxonomy" id="289476"/>
    <lineage>
        <taxon>Eukaryota</taxon>
        <taxon>Metazoa</taxon>
        <taxon>Ecdysozoa</taxon>
        <taxon>Nematoda</taxon>
        <taxon>Chromadorea</taxon>
        <taxon>Rhabditida</taxon>
        <taxon>Tylenchina</taxon>
        <taxon>Panagrolaimomorpha</taxon>
        <taxon>Strongyloidoidea</taxon>
        <taxon>Steinernematidae</taxon>
        <taxon>Steinernema</taxon>
    </lineage>
</organism>
<keyword evidence="1" id="KW-0732">Signal</keyword>
<evidence type="ECO:0000256" key="1">
    <source>
        <dbReference type="SAM" id="SignalP"/>
    </source>
</evidence>
<feature type="chain" id="PRO_5041325138" evidence="1">
    <location>
        <begin position="20"/>
        <end position="190"/>
    </location>
</feature>
<evidence type="ECO:0000313" key="3">
    <source>
        <dbReference type="Proteomes" id="UP001175271"/>
    </source>
</evidence>
<keyword evidence="3" id="KW-1185">Reference proteome</keyword>
<gene>
    <name evidence="2" type="ORF">QR680_000950</name>
</gene>
<accession>A0AA39GX69</accession>
<dbReference type="Proteomes" id="UP001175271">
    <property type="component" value="Unassembled WGS sequence"/>
</dbReference>
<dbReference type="EMBL" id="JAUCMV010000005">
    <property type="protein sequence ID" value="KAK0394814.1"/>
    <property type="molecule type" value="Genomic_DNA"/>
</dbReference>
<evidence type="ECO:0000313" key="2">
    <source>
        <dbReference type="EMBL" id="KAK0394814.1"/>
    </source>
</evidence>
<dbReference type="AlphaFoldDB" id="A0AA39GX69"/>
<sequence>MRLTQLLVATLFVFYFADAEEFELDKQLPTVVCRQCVQLWRMVSRDKNTVCGPNAPTCSGNACFMRQCKHCPMYQYMSGCLHLTEWQVQDLEMSRRRAELLTTRVGASLLCEDSSNFTTCVCNRRDKCNDIHARNPFSTYSGNVFGGIINFDSTRSSGSGYRRAYARSSSANENLVYVLTLSMLLCSILL</sequence>
<comment type="caution">
    <text evidence="2">The sequence shown here is derived from an EMBL/GenBank/DDBJ whole genome shotgun (WGS) entry which is preliminary data.</text>
</comment>
<name>A0AA39GX69_9BILA</name>
<feature type="signal peptide" evidence="1">
    <location>
        <begin position="1"/>
        <end position="19"/>
    </location>
</feature>